<keyword evidence="4" id="KW-0808">Transferase</keyword>
<dbReference type="PROSITE" id="PS50011">
    <property type="entry name" value="PROTEIN_KINASE_DOM"/>
    <property type="match status" value="1"/>
</dbReference>
<feature type="region of interest" description="Disordered" evidence="14">
    <location>
        <begin position="307"/>
        <end position="334"/>
    </location>
</feature>
<evidence type="ECO:0000256" key="2">
    <source>
        <dbReference type="ARBA" id="ARBA00022527"/>
    </source>
</evidence>
<dbReference type="SMART" id="SM00740">
    <property type="entry name" value="PASTA"/>
    <property type="match status" value="3"/>
</dbReference>
<dbReference type="GO" id="GO:0004674">
    <property type="term" value="F:protein serine/threonine kinase activity"/>
    <property type="evidence" value="ECO:0007669"/>
    <property type="project" value="UniProtKB-KW"/>
</dbReference>
<dbReference type="InterPro" id="IPR011009">
    <property type="entry name" value="Kinase-like_dom_sf"/>
</dbReference>
<dbReference type="Gene3D" id="3.30.10.20">
    <property type="match status" value="3"/>
</dbReference>
<evidence type="ECO:0000256" key="10">
    <source>
        <dbReference type="ARBA" id="ARBA00048679"/>
    </source>
</evidence>
<comment type="caution">
    <text evidence="18">The sequence shown here is derived from an EMBL/GenBank/DDBJ whole genome shotgun (WGS) entry which is preliminary data.</text>
</comment>
<dbReference type="PROSITE" id="PS00108">
    <property type="entry name" value="PROTEIN_KINASE_ST"/>
    <property type="match status" value="1"/>
</dbReference>
<proteinExistence type="predicted"/>
<evidence type="ECO:0000256" key="14">
    <source>
        <dbReference type="SAM" id="MobiDB-lite"/>
    </source>
</evidence>
<evidence type="ECO:0000256" key="6">
    <source>
        <dbReference type="ARBA" id="ARBA00022777"/>
    </source>
</evidence>
<keyword evidence="15" id="KW-0812">Transmembrane</keyword>
<dbReference type="PROSITE" id="PS00107">
    <property type="entry name" value="PROTEIN_KINASE_ATP"/>
    <property type="match status" value="1"/>
</dbReference>
<dbReference type="GO" id="GO:0071224">
    <property type="term" value="P:cellular response to peptidoglycan"/>
    <property type="evidence" value="ECO:0007669"/>
    <property type="project" value="UniProtKB-ARBA"/>
</dbReference>
<feature type="domain" description="PASTA" evidence="17">
    <location>
        <begin position="364"/>
        <end position="431"/>
    </location>
</feature>
<keyword evidence="6 18" id="KW-0418">Kinase</keyword>
<dbReference type="CDD" id="cd06577">
    <property type="entry name" value="PASTA_pknB"/>
    <property type="match status" value="3"/>
</dbReference>
<dbReference type="InterPro" id="IPR005543">
    <property type="entry name" value="PASTA_dom"/>
</dbReference>
<dbReference type="GO" id="GO:0007165">
    <property type="term" value="P:signal transduction"/>
    <property type="evidence" value="ECO:0007669"/>
    <property type="project" value="UniProtKB-ARBA"/>
</dbReference>
<dbReference type="InterPro" id="IPR000719">
    <property type="entry name" value="Prot_kinase_dom"/>
</dbReference>
<evidence type="ECO:0000256" key="12">
    <source>
        <dbReference type="ARBA" id="ARBA00070041"/>
    </source>
</evidence>
<evidence type="ECO:0000256" key="1">
    <source>
        <dbReference type="ARBA" id="ARBA00012513"/>
    </source>
</evidence>
<dbReference type="Gene3D" id="3.30.200.20">
    <property type="entry name" value="Phosphorylase Kinase, domain 1"/>
    <property type="match status" value="1"/>
</dbReference>
<comment type="catalytic activity">
    <reaction evidence="9">
        <text>L-threonyl-[protein] + ATP = O-phospho-L-threonyl-[protein] + ADP + H(+)</text>
        <dbReference type="Rhea" id="RHEA:46608"/>
        <dbReference type="Rhea" id="RHEA-COMP:11060"/>
        <dbReference type="Rhea" id="RHEA-COMP:11605"/>
        <dbReference type="ChEBI" id="CHEBI:15378"/>
        <dbReference type="ChEBI" id="CHEBI:30013"/>
        <dbReference type="ChEBI" id="CHEBI:30616"/>
        <dbReference type="ChEBI" id="CHEBI:61977"/>
        <dbReference type="ChEBI" id="CHEBI:456216"/>
        <dbReference type="EC" id="2.7.11.1"/>
    </reaction>
</comment>
<dbReference type="PANTHER" id="PTHR43289">
    <property type="entry name" value="MITOGEN-ACTIVATED PROTEIN KINASE KINASE KINASE 20-RELATED"/>
    <property type="match status" value="1"/>
</dbReference>
<keyword evidence="19" id="KW-1185">Reference proteome</keyword>
<evidence type="ECO:0000256" key="11">
    <source>
        <dbReference type="ARBA" id="ARBA00060432"/>
    </source>
</evidence>
<dbReference type="SMART" id="SM00220">
    <property type="entry name" value="S_TKc"/>
    <property type="match status" value="1"/>
</dbReference>
<dbReference type="EC" id="2.7.11.1" evidence="1"/>
<feature type="transmembrane region" description="Helical" evidence="15">
    <location>
        <begin position="337"/>
        <end position="359"/>
    </location>
</feature>
<dbReference type="EMBL" id="LDJR01000037">
    <property type="protein sequence ID" value="OAK72596.1"/>
    <property type="molecule type" value="Genomic_DNA"/>
</dbReference>
<evidence type="ECO:0000256" key="4">
    <source>
        <dbReference type="ARBA" id="ARBA00022679"/>
    </source>
</evidence>
<keyword evidence="8" id="KW-0735">Signal-anchor</keyword>
<dbReference type="InterPro" id="IPR017441">
    <property type="entry name" value="Protein_kinase_ATP_BS"/>
</dbReference>
<evidence type="ECO:0000259" key="17">
    <source>
        <dbReference type="PROSITE" id="PS51178"/>
    </source>
</evidence>
<dbReference type="SUPFAM" id="SSF56112">
    <property type="entry name" value="Protein kinase-like (PK-like)"/>
    <property type="match status" value="1"/>
</dbReference>
<comment type="catalytic activity">
    <reaction evidence="10">
        <text>L-seryl-[protein] + ATP = O-phospho-L-seryl-[protein] + ADP + H(+)</text>
        <dbReference type="Rhea" id="RHEA:17989"/>
        <dbReference type="Rhea" id="RHEA-COMP:9863"/>
        <dbReference type="Rhea" id="RHEA-COMP:11604"/>
        <dbReference type="ChEBI" id="CHEBI:15378"/>
        <dbReference type="ChEBI" id="CHEBI:29999"/>
        <dbReference type="ChEBI" id="CHEBI:30616"/>
        <dbReference type="ChEBI" id="CHEBI:83421"/>
        <dbReference type="ChEBI" id="CHEBI:456216"/>
        <dbReference type="EC" id="2.7.11.1"/>
    </reaction>
</comment>
<keyword evidence="5 13" id="KW-0547">Nucleotide-binding</keyword>
<comment type="subcellular location">
    <subcellularLocation>
        <location evidence="11">Spore membrane</location>
        <topology evidence="11">Single-pass type II membrane protein</topology>
    </subcellularLocation>
</comment>
<feature type="domain" description="PASTA" evidence="17">
    <location>
        <begin position="432"/>
        <end position="501"/>
    </location>
</feature>
<dbReference type="OrthoDB" id="9788659at2"/>
<dbReference type="FunFam" id="3.30.200.20:FF:000035">
    <property type="entry name" value="Serine/threonine protein kinase Stk1"/>
    <property type="match status" value="1"/>
</dbReference>
<feature type="compositionally biased region" description="Acidic residues" evidence="14">
    <location>
        <begin position="591"/>
        <end position="614"/>
    </location>
</feature>
<dbReference type="InterPro" id="IPR008271">
    <property type="entry name" value="Ser/Thr_kinase_AS"/>
</dbReference>
<keyword evidence="2 18" id="KW-0723">Serine/threonine-protein kinase</keyword>
<dbReference type="PANTHER" id="PTHR43289:SF34">
    <property type="entry name" value="SERINE_THREONINE-PROTEIN KINASE YBDM-RELATED"/>
    <property type="match status" value="1"/>
</dbReference>
<keyword evidence="7 13" id="KW-0067">ATP-binding</keyword>
<keyword evidence="15" id="KW-0472">Membrane</keyword>
<dbReference type="PATRIC" id="fig|217031.6.peg.1777"/>
<evidence type="ECO:0000313" key="18">
    <source>
        <dbReference type="EMBL" id="OAK72596.1"/>
    </source>
</evidence>
<accession>A0A177ZXD4</accession>
<keyword evidence="15" id="KW-1133">Transmembrane helix</keyword>
<dbReference type="STRING" id="217031.ABB05_08405"/>
<feature type="binding site" evidence="13">
    <location>
        <position position="40"/>
    </location>
    <ligand>
        <name>ATP</name>
        <dbReference type="ChEBI" id="CHEBI:30616"/>
    </ligand>
</feature>
<dbReference type="GO" id="GO:0009847">
    <property type="term" value="P:spore germination"/>
    <property type="evidence" value="ECO:0007669"/>
    <property type="project" value="UniProtKB-ARBA"/>
</dbReference>
<gene>
    <name evidence="18" type="ORF">ABB05_08405</name>
</gene>
<dbReference type="AlphaFoldDB" id="A0A177ZXD4"/>
<dbReference type="FunFam" id="1.10.510.10:FF:000021">
    <property type="entry name" value="Serine/threonine protein kinase"/>
    <property type="match status" value="1"/>
</dbReference>
<dbReference type="CDD" id="cd14014">
    <property type="entry name" value="STKc_PknB_like"/>
    <property type="match status" value="1"/>
</dbReference>
<feature type="domain" description="Protein kinase" evidence="16">
    <location>
        <begin position="11"/>
        <end position="271"/>
    </location>
</feature>
<evidence type="ECO:0000256" key="13">
    <source>
        <dbReference type="PROSITE-ProRule" id="PRU10141"/>
    </source>
</evidence>
<evidence type="ECO:0000256" key="8">
    <source>
        <dbReference type="ARBA" id="ARBA00022968"/>
    </source>
</evidence>
<evidence type="ECO:0000256" key="7">
    <source>
        <dbReference type="ARBA" id="ARBA00022840"/>
    </source>
</evidence>
<dbReference type="PROSITE" id="PS51178">
    <property type="entry name" value="PASTA"/>
    <property type="match status" value="3"/>
</dbReference>
<protein>
    <recommendedName>
        <fullName evidence="12">Serine/threonine-protein kinase PrkC</fullName>
        <ecNumber evidence="1">2.7.11.1</ecNumber>
    </recommendedName>
</protein>
<feature type="domain" description="PASTA" evidence="17">
    <location>
        <begin position="502"/>
        <end position="569"/>
    </location>
</feature>
<dbReference type="Pfam" id="PF03793">
    <property type="entry name" value="PASTA"/>
    <property type="match status" value="3"/>
</dbReference>
<name>A0A177ZXD4_9BACI</name>
<dbReference type="RefSeq" id="WP_064467948.1">
    <property type="nucleotide sequence ID" value="NZ_LDJR01000037.1"/>
</dbReference>
<dbReference type="Proteomes" id="UP000077881">
    <property type="component" value="Unassembled WGS sequence"/>
</dbReference>
<dbReference type="Gene3D" id="2.60.40.2560">
    <property type="match status" value="1"/>
</dbReference>
<dbReference type="NCBIfam" id="NF033483">
    <property type="entry name" value="PknB_PASTA_kin"/>
    <property type="match status" value="1"/>
</dbReference>
<dbReference type="Pfam" id="PF21160">
    <property type="entry name" value="PrkC-like_PASTA-like"/>
    <property type="match status" value="1"/>
</dbReference>
<sequence length="684" mass="76572">MLIGRRVSGRYKVIRLIGGGGMANVYLAHDMILDRDVAIKILRLDFATEDEFIRRFQREAQSATSLTHENIVSIYDVGEEDDIYYIVMEFVDGMTLKEYIQSYHPLEIEKTIDIMKQLTSAVAHAHQNHIIHRDIKPQNILIDHDGHVMITDFGIAMALSATSITQTNAVLGSVHYLSPEQARGGMATKKSDIYSLGIVMFELLTGRLPFFGESAISIALKHLQSDTPSPRRWNPMVPQSLENIVLKATTKDPFQRYDSAEEMESDLDTALDPARKNEPKFAIPEDHEATKAIPIITEDDLTNMNNKTIPHPKNGQAKGDTKNAAKPSPKKKKRKKWPWVVGSISALLILLLVFLMFILPAIHAAQTIEVPDLRGEEYDDAVAMLVDNGLEIGDTIEMPSEEVDEGKVIKTDPRAGKSIKKGQIVKIYLSTGKEKVTLSDYTGQSFEDVKELLEKLGFNVDDIQKEEVYNDASAGTIIEQTPDPETEVIPDEVTLKFVVSMGQELLTLKDLTGYNRKGLENYEESTGLDIDMSAEEYSDTVPEGIVISQEPESGTELSKGEKVKVIISKGQEEIPFKEVTKEITIPYDPSANEEENMDEEEVGEEGQEEGEQEQEEKKENLPQEIKILIQDMDNNMSVPADTFTITETSVREVKFRIEKGSSASYKVMRGNTVIKEEDVPYPGD</sequence>
<dbReference type="Pfam" id="PF00069">
    <property type="entry name" value="Pkinase"/>
    <property type="match status" value="1"/>
</dbReference>
<dbReference type="GO" id="GO:0005524">
    <property type="term" value="F:ATP binding"/>
    <property type="evidence" value="ECO:0007669"/>
    <property type="project" value="UniProtKB-UniRule"/>
</dbReference>
<organism evidence="18 19">
    <name type="scientific">Lederbergia galactosidilytica</name>
    <dbReference type="NCBI Taxonomy" id="217031"/>
    <lineage>
        <taxon>Bacteria</taxon>
        <taxon>Bacillati</taxon>
        <taxon>Bacillota</taxon>
        <taxon>Bacilli</taxon>
        <taxon>Bacillales</taxon>
        <taxon>Bacillaceae</taxon>
        <taxon>Lederbergia</taxon>
    </lineage>
</organism>
<evidence type="ECO:0000256" key="9">
    <source>
        <dbReference type="ARBA" id="ARBA00047899"/>
    </source>
</evidence>
<evidence type="ECO:0000256" key="15">
    <source>
        <dbReference type="SAM" id="Phobius"/>
    </source>
</evidence>
<reference evidence="18 19" key="1">
    <citation type="submission" date="2015-05" db="EMBL/GenBank/DDBJ databases">
        <title>Comparison of genome.</title>
        <authorList>
            <person name="Zheng Z."/>
            <person name="Sun M."/>
        </authorList>
    </citation>
    <scope>NUCLEOTIDE SEQUENCE [LARGE SCALE GENOMIC DNA]</scope>
    <source>
        <strain evidence="18 19">G25-74</strain>
    </source>
</reference>
<keyword evidence="3" id="KW-0309">Germination</keyword>
<dbReference type="Gene3D" id="1.10.510.10">
    <property type="entry name" value="Transferase(Phosphotransferase) domain 1"/>
    <property type="match status" value="1"/>
</dbReference>
<evidence type="ECO:0000256" key="5">
    <source>
        <dbReference type="ARBA" id="ARBA00022741"/>
    </source>
</evidence>
<feature type="region of interest" description="Disordered" evidence="14">
    <location>
        <begin position="586"/>
        <end position="621"/>
    </location>
</feature>
<evidence type="ECO:0000256" key="3">
    <source>
        <dbReference type="ARBA" id="ARBA00022544"/>
    </source>
</evidence>
<evidence type="ECO:0000313" key="19">
    <source>
        <dbReference type="Proteomes" id="UP000077881"/>
    </source>
</evidence>
<evidence type="ECO:0000259" key="16">
    <source>
        <dbReference type="PROSITE" id="PS50011"/>
    </source>
</evidence>